<feature type="compositionally biased region" description="Polar residues" evidence="1">
    <location>
        <begin position="217"/>
        <end position="232"/>
    </location>
</feature>
<accession>A0A4Q4MBU6</accession>
<feature type="region of interest" description="Disordered" evidence="1">
    <location>
        <begin position="1"/>
        <end position="28"/>
    </location>
</feature>
<protein>
    <submittedName>
        <fullName evidence="2">Uncharacterized protein</fullName>
    </submittedName>
</protein>
<dbReference type="Proteomes" id="UP000291422">
    <property type="component" value="Unassembled WGS sequence"/>
</dbReference>
<gene>
    <name evidence="2" type="ORF">AA0117_g13470</name>
</gene>
<reference evidence="3" key="1">
    <citation type="journal article" date="2019" name="bioRxiv">
        <title>Genomics, evolutionary history and diagnostics of the Alternaria alternata species group including apple and Asian pear pathotypes.</title>
        <authorList>
            <person name="Armitage A.D."/>
            <person name="Cockerton H.M."/>
            <person name="Sreenivasaprasad S."/>
            <person name="Woodhall J.W."/>
            <person name="Lane C.R."/>
            <person name="Harrison R.J."/>
            <person name="Clarkson J.P."/>
        </authorList>
    </citation>
    <scope>NUCLEOTIDE SEQUENCE [LARGE SCALE GENOMIC DNA]</scope>
    <source>
        <strain evidence="3">FERA 1177</strain>
    </source>
</reference>
<sequence>MQSTENEPVFPVRSEDEDSGYDTPLYTNPAVTHQANMTTVGWTGKMRTKYINRYGPKNAAQYRIGEKDLKYTKKDSENVCDTKNRYGDKRREDGGWEYGGNNVDTIYGVAWAGASGDLHDDLDLIDPKKEPKPWPRTFVLVGWKLNQDSDDIVKVWETRTALRSRWGKTKADNIIYKAALVARTRYEEVIEGKRIGESRSPSAGLISKKDMPRSREGSASTDRTSSPEAESSQVLNLLLAGFMSGSDKEEGEDLDEDELRKFYSLVKKHMRKTG</sequence>
<evidence type="ECO:0000313" key="3">
    <source>
        <dbReference type="Proteomes" id="UP000291422"/>
    </source>
</evidence>
<evidence type="ECO:0000313" key="2">
    <source>
        <dbReference type="EMBL" id="RYN46940.1"/>
    </source>
</evidence>
<feature type="region of interest" description="Disordered" evidence="1">
    <location>
        <begin position="200"/>
        <end position="232"/>
    </location>
</feature>
<dbReference type="EMBL" id="PDXD01000422">
    <property type="protein sequence ID" value="RYN46940.1"/>
    <property type="molecule type" value="Genomic_DNA"/>
</dbReference>
<dbReference type="AlphaFoldDB" id="A0A4Q4MBU6"/>
<name>A0A4Q4MBU6_ALTAL</name>
<feature type="compositionally biased region" description="Basic and acidic residues" evidence="1">
    <location>
        <begin position="207"/>
        <end position="216"/>
    </location>
</feature>
<evidence type="ECO:0000256" key="1">
    <source>
        <dbReference type="SAM" id="MobiDB-lite"/>
    </source>
</evidence>
<comment type="caution">
    <text evidence="2">The sequence shown here is derived from an EMBL/GenBank/DDBJ whole genome shotgun (WGS) entry which is preliminary data.</text>
</comment>
<proteinExistence type="predicted"/>
<organism evidence="2 3">
    <name type="scientific">Alternaria alternata</name>
    <name type="common">Alternaria rot fungus</name>
    <name type="synonym">Torula alternata</name>
    <dbReference type="NCBI Taxonomy" id="5599"/>
    <lineage>
        <taxon>Eukaryota</taxon>
        <taxon>Fungi</taxon>
        <taxon>Dikarya</taxon>
        <taxon>Ascomycota</taxon>
        <taxon>Pezizomycotina</taxon>
        <taxon>Dothideomycetes</taxon>
        <taxon>Pleosporomycetidae</taxon>
        <taxon>Pleosporales</taxon>
        <taxon>Pleosporineae</taxon>
        <taxon>Pleosporaceae</taxon>
        <taxon>Alternaria</taxon>
        <taxon>Alternaria sect. Alternaria</taxon>
        <taxon>Alternaria alternata complex</taxon>
    </lineage>
</organism>